<feature type="binding site" evidence="7">
    <location>
        <position position="56"/>
    </location>
    <ligand>
        <name>Zn(2+)</name>
        <dbReference type="ChEBI" id="CHEBI:29105"/>
        <label>1</label>
    </ligand>
</feature>
<dbReference type="InterPro" id="IPR050110">
    <property type="entry name" value="Glyoxalase_II_hydrolase"/>
</dbReference>
<feature type="binding site" evidence="7">
    <location>
        <position position="166"/>
    </location>
    <ligand>
        <name>Zn(2+)</name>
        <dbReference type="ChEBI" id="CHEBI:29105"/>
        <label>2</label>
    </ligand>
</feature>
<reference evidence="11" key="2">
    <citation type="submission" date="2017-05" db="EMBL/GenBank/DDBJ databases">
        <title>Whole genome sequence of fish pathogenic bacteria, Photobacterium damselae subsp. piscicida, strain 91-197, isolated from hybrid striped bass (Morone sp.) in USA.</title>
        <authorList>
            <person name="Teru Y."/>
            <person name="Hikima J."/>
            <person name="Kono T."/>
            <person name="Sakai M."/>
            <person name="Takano T."/>
            <person name="Hawke J.P."/>
            <person name="Takeyama H."/>
            <person name="Aoki T."/>
        </authorList>
    </citation>
    <scope>NUCLEOTIDE SEQUENCE [LARGE SCALE GENOMIC DNA]</scope>
    <source>
        <strain evidence="11">91-197</strain>
    </source>
</reference>
<feature type="binding site" evidence="7">
    <location>
        <position position="54"/>
    </location>
    <ligand>
        <name>Zn(2+)</name>
        <dbReference type="ChEBI" id="CHEBI:29105"/>
        <label>1</label>
    </ligand>
</feature>
<dbReference type="SUPFAM" id="SSF56281">
    <property type="entry name" value="Metallo-hydrolase/oxidoreductase"/>
    <property type="match status" value="1"/>
</dbReference>
<dbReference type="InterPro" id="IPR036866">
    <property type="entry name" value="RibonucZ/Hydroxyglut_hydro"/>
</dbReference>
<evidence type="ECO:0000256" key="1">
    <source>
        <dbReference type="ARBA" id="ARBA00001623"/>
    </source>
</evidence>
<dbReference type="PANTHER" id="PTHR43705:SF1">
    <property type="entry name" value="HYDROXYACYLGLUTATHIONE HYDROLASE GLOB"/>
    <property type="match status" value="1"/>
</dbReference>
<dbReference type="RefSeq" id="WP_044174707.1">
    <property type="nucleotide sequence ID" value="NZ_AP018045.1"/>
</dbReference>
<evidence type="ECO:0000256" key="6">
    <source>
        <dbReference type="ARBA" id="ARBA00022833"/>
    </source>
</evidence>
<evidence type="ECO:0000313" key="12">
    <source>
        <dbReference type="Proteomes" id="UP000516656"/>
    </source>
</evidence>
<evidence type="ECO:0000259" key="8">
    <source>
        <dbReference type="SMART" id="SM00849"/>
    </source>
</evidence>
<evidence type="ECO:0000256" key="2">
    <source>
        <dbReference type="ARBA" id="ARBA00004963"/>
    </source>
</evidence>
<dbReference type="GO" id="GO:0019243">
    <property type="term" value="P:methylglyoxal catabolic process to D-lactate via S-lactoyl-glutathione"/>
    <property type="evidence" value="ECO:0007669"/>
    <property type="project" value="UniProtKB-UniRule"/>
</dbReference>
<proteinExistence type="inferred from homology"/>
<evidence type="ECO:0000313" key="10">
    <source>
        <dbReference type="EMBL" id="QOD57082.1"/>
    </source>
</evidence>
<comment type="similarity">
    <text evidence="3 7">Belongs to the metallo-beta-lactamase superfamily. Glyoxalase II family.</text>
</comment>
<dbReference type="EMBL" id="AP018045">
    <property type="protein sequence ID" value="BAX53969.1"/>
    <property type="molecule type" value="Genomic_DNA"/>
</dbReference>
<feature type="binding site" evidence="7">
    <location>
        <position position="128"/>
    </location>
    <ligand>
        <name>Zn(2+)</name>
        <dbReference type="ChEBI" id="CHEBI:29105"/>
        <label>2</label>
    </ligand>
</feature>
<comment type="cofactor">
    <cofactor evidence="7">
        <name>Zn(2+)</name>
        <dbReference type="ChEBI" id="CHEBI:29105"/>
    </cofactor>
    <text evidence="7">Binds 2 Zn(2+) ions per subunit.</text>
</comment>
<protein>
    <recommendedName>
        <fullName evidence="7">Hydroxyacylglutathione hydrolase</fullName>
        <ecNumber evidence="7">3.1.2.6</ecNumber>
    </recommendedName>
    <alternativeName>
        <fullName evidence="7">Glyoxalase II</fullName>
        <shortName evidence="7">Glx II</shortName>
    </alternativeName>
</protein>
<dbReference type="UniPathway" id="UPA00619">
    <property type="reaction ID" value="UER00676"/>
</dbReference>
<dbReference type="SMART" id="SM00849">
    <property type="entry name" value="Lactamase_B"/>
    <property type="match status" value="1"/>
</dbReference>
<organism evidence="10 12">
    <name type="scientific">Photobacterium damsela subsp. piscicida</name>
    <name type="common">Pasteurella piscicida</name>
    <dbReference type="NCBI Taxonomy" id="38294"/>
    <lineage>
        <taxon>Bacteria</taxon>
        <taxon>Pseudomonadati</taxon>
        <taxon>Pseudomonadota</taxon>
        <taxon>Gammaproteobacteria</taxon>
        <taxon>Vibrionales</taxon>
        <taxon>Vibrionaceae</taxon>
        <taxon>Photobacterium</taxon>
    </lineage>
</organism>
<dbReference type="InterPro" id="IPR032282">
    <property type="entry name" value="HAGH_C"/>
</dbReference>
<dbReference type="InterPro" id="IPR017782">
    <property type="entry name" value="Hydroxyacylglutathione_Hdrlase"/>
</dbReference>
<evidence type="ECO:0000256" key="3">
    <source>
        <dbReference type="ARBA" id="ARBA00006759"/>
    </source>
</evidence>
<evidence type="ECO:0000256" key="4">
    <source>
        <dbReference type="ARBA" id="ARBA00022723"/>
    </source>
</evidence>
<feature type="binding site" evidence="7">
    <location>
        <position position="111"/>
    </location>
    <ligand>
        <name>Zn(2+)</name>
        <dbReference type="ChEBI" id="CHEBI:29105"/>
        <label>1</label>
    </ligand>
</feature>
<dbReference type="Pfam" id="PF16123">
    <property type="entry name" value="HAGH_C"/>
    <property type="match status" value="1"/>
</dbReference>
<sequence length="252" mass="27947">MLTVQSIPAFKDNYIWLLQSPEKHCIVIDPGDAKPVIEAIEKQQLTLDAILITHHHNDHCGGISELKRRYPSINVVGPQNDPIPGLTQSVEDGDQVDIFGERFMVLAVLGHTHGHVAYVGDEKLFCGDTLFSAGCGRIFEGTPEEMYASLQKIAALPDETEIYCAHEYTAGNIAFALVAEQDNPHLQRYREEVNRLRANGESTLPSTLGKEKLVNPFLRCDQPSIKKAVADKATDSSDLATFTALRSWKDDF</sequence>
<comment type="pathway">
    <text evidence="2 7">Secondary metabolite metabolism; methylglyoxal degradation; (R)-lactate from methylglyoxal: step 2/2.</text>
</comment>
<dbReference type="InterPro" id="IPR035680">
    <property type="entry name" value="Clx_II_MBL"/>
</dbReference>
<dbReference type="PANTHER" id="PTHR43705">
    <property type="entry name" value="HYDROXYACYLGLUTATHIONE HYDROLASE"/>
    <property type="match status" value="1"/>
</dbReference>
<dbReference type="Proteomes" id="UP000218676">
    <property type="component" value="Chromosome 1"/>
</dbReference>
<dbReference type="CDD" id="cd07723">
    <property type="entry name" value="hydroxyacylglutathione_hydrolase_MBL-fold"/>
    <property type="match status" value="1"/>
</dbReference>
<feature type="binding site" evidence="7">
    <location>
        <position position="58"/>
    </location>
    <ligand>
        <name>Zn(2+)</name>
        <dbReference type="ChEBI" id="CHEBI:29105"/>
        <label>2</label>
    </ligand>
</feature>
<evidence type="ECO:0000313" key="11">
    <source>
        <dbReference type="Proteomes" id="UP000218676"/>
    </source>
</evidence>
<dbReference type="NCBIfam" id="TIGR03413">
    <property type="entry name" value="GSH_gloB"/>
    <property type="match status" value="1"/>
</dbReference>
<evidence type="ECO:0000256" key="5">
    <source>
        <dbReference type="ARBA" id="ARBA00022801"/>
    </source>
</evidence>
<reference evidence="9" key="1">
    <citation type="journal article" date="2017" name="Genome Announc.">
        <title>Whole-Genome Sequence of Photobacterium damselae subsp. piscicida Strain 91-197, Isolated from Hybrid Striped Bass (Morone sp.) in the United States.</title>
        <authorList>
            <person name="Teru Y."/>
            <person name="Hikima J."/>
            <person name="Kono T."/>
            <person name="Sakai M."/>
            <person name="Takano T."/>
            <person name="Hawke J.P."/>
            <person name="Takeyama H."/>
            <person name="Aoki T."/>
        </authorList>
    </citation>
    <scope>NUCLEOTIDE SEQUENCE</scope>
    <source>
        <strain evidence="9">91-197</strain>
    </source>
</reference>
<dbReference type="EC" id="3.1.2.6" evidence="7"/>
<name>A0A1Q9H3F6_PHODP</name>
<dbReference type="InterPro" id="IPR001279">
    <property type="entry name" value="Metallo-B-lactamas"/>
</dbReference>
<dbReference type="GO" id="GO:0004416">
    <property type="term" value="F:hydroxyacylglutathione hydrolase activity"/>
    <property type="evidence" value="ECO:0007669"/>
    <property type="project" value="UniProtKB-UniRule"/>
</dbReference>
<comment type="catalytic activity">
    <reaction evidence="1 7">
        <text>an S-(2-hydroxyacyl)glutathione + H2O = a 2-hydroxy carboxylate + glutathione + H(+)</text>
        <dbReference type="Rhea" id="RHEA:21864"/>
        <dbReference type="ChEBI" id="CHEBI:15377"/>
        <dbReference type="ChEBI" id="CHEBI:15378"/>
        <dbReference type="ChEBI" id="CHEBI:57925"/>
        <dbReference type="ChEBI" id="CHEBI:58896"/>
        <dbReference type="ChEBI" id="CHEBI:71261"/>
        <dbReference type="EC" id="3.1.2.6"/>
    </reaction>
</comment>
<feature type="binding site" evidence="7">
    <location>
        <position position="59"/>
    </location>
    <ligand>
        <name>Zn(2+)</name>
        <dbReference type="ChEBI" id="CHEBI:29105"/>
        <label>2</label>
    </ligand>
</feature>
<dbReference type="Proteomes" id="UP000516656">
    <property type="component" value="Chromosome 1"/>
</dbReference>
<keyword evidence="6 7" id="KW-0862">Zinc</keyword>
<keyword evidence="4 7" id="KW-0479">Metal-binding</keyword>
<dbReference type="Gene3D" id="3.60.15.10">
    <property type="entry name" value="Ribonuclease Z/Hydroxyacylglutathione hydrolase-like"/>
    <property type="match status" value="1"/>
</dbReference>
<keyword evidence="5 7" id="KW-0378">Hydrolase</keyword>
<feature type="domain" description="Metallo-beta-lactamase" evidence="8">
    <location>
        <begin position="12"/>
        <end position="166"/>
    </location>
</feature>
<evidence type="ECO:0000256" key="7">
    <source>
        <dbReference type="HAMAP-Rule" id="MF_01374"/>
    </source>
</evidence>
<dbReference type="EMBL" id="CP061854">
    <property type="protein sequence ID" value="QOD57082.1"/>
    <property type="molecule type" value="Genomic_DNA"/>
</dbReference>
<dbReference type="GO" id="GO:0046872">
    <property type="term" value="F:metal ion binding"/>
    <property type="evidence" value="ECO:0007669"/>
    <property type="project" value="UniProtKB-KW"/>
</dbReference>
<dbReference type="PIRSF" id="PIRSF005457">
    <property type="entry name" value="Glx"/>
    <property type="match status" value="1"/>
</dbReference>
<feature type="binding site" evidence="7">
    <location>
        <position position="128"/>
    </location>
    <ligand>
        <name>Zn(2+)</name>
        <dbReference type="ChEBI" id="CHEBI:29105"/>
        <label>1</label>
    </ligand>
</feature>
<evidence type="ECO:0000313" key="9">
    <source>
        <dbReference type="EMBL" id="BAX53969.1"/>
    </source>
</evidence>
<comment type="function">
    <text evidence="7">Thiolesterase that catalyzes the hydrolysis of S-D-lactoyl-glutathione to form glutathione and D-lactic acid.</text>
</comment>
<dbReference type="AlphaFoldDB" id="A0A1Q9H3F6"/>
<reference evidence="10 12" key="3">
    <citation type="submission" date="2020-09" db="EMBL/GenBank/DDBJ databases">
        <title>Complete, closed and curated genome sequences of Photobacterium damselae subsp. piscicida isolates from Australia indicate localised evolution and additional plasmid-borne pathogenicity mechanisms.</title>
        <authorList>
            <person name="Baseggio L."/>
            <person name="Silayeva O."/>
            <person name="Buller N."/>
            <person name="Landos M."/>
            <person name="Engelstaedter J."/>
            <person name="Barnes A.C."/>
        </authorList>
    </citation>
    <scope>NUCLEOTIDE SEQUENCE [LARGE SCALE GENOMIC DNA]</scope>
    <source>
        <strain evidence="10 12">AS-16-0540-1</strain>
    </source>
</reference>
<comment type="subunit">
    <text evidence="7">Monomer.</text>
</comment>
<dbReference type="Pfam" id="PF00753">
    <property type="entry name" value="Lactamase_B"/>
    <property type="match status" value="1"/>
</dbReference>
<dbReference type="HAMAP" id="MF_01374">
    <property type="entry name" value="Glyoxalase_2"/>
    <property type="match status" value="1"/>
</dbReference>
<gene>
    <name evidence="7 10" type="primary">gloB</name>
    <name evidence="10" type="ORF">IC627_03365</name>
    <name evidence="9" type="ORF">PDPUS_1_02595</name>
</gene>
<accession>A0A1Q9H3F6</accession>